<dbReference type="GO" id="GO:0005634">
    <property type="term" value="C:nucleus"/>
    <property type="evidence" value="ECO:0007669"/>
    <property type="project" value="UniProtKB-SubCell"/>
</dbReference>
<dbReference type="InterPro" id="IPR003851">
    <property type="entry name" value="Znf_Dof"/>
</dbReference>
<keyword evidence="6" id="KW-0804">Transcription</keyword>
<protein>
    <recommendedName>
        <fullName evidence="10">Dof-type domain-containing protein</fullName>
    </recommendedName>
</protein>
<dbReference type="PROSITE" id="PS50884">
    <property type="entry name" value="ZF_DOF_2"/>
    <property type="match status" value="1"/>
</dbReference>
<evidence type="ECO:0000256" key="2">
    <source>
        <dbReference type="ARBA" id="ARBA00022771"/>
    </source>
</evidence>
<organism evidence="11 12">
    <name type="scientific">Pisum sativum</name>
    <name type="common">Garden pea</name>
    <name type="synonym">Lathyrus oleraceus</name>
    <dbReference type="NCBI Taxonomy" id="3888"/>
    <lineage>
        <taxon>Eukaryota</taxon>
        <taxon>Viridiplantae</taxon>
        <taxon>Streptophyta</taxon>
        <taxon>Embryophyta</taxon>
        <taxon>Tracheophyta</taxon>
        <taxon>Spermatophyta</taxon>
        <taxon>Magnoliopsida</taxon>
        <taxon>eudicotyledons</taxon>
        <taxon>Gunneridae</taxon>
        <taxon>Pentapetalae</taxon>
        <taxon>rosids</taxon>
        <taxon>fabids</taxon>
        <taxon>Fabales</taxon>
        <taxon>Fabaceae</taxon>
        <taxon>Papilionoideae</taxon>
        <taxon>50 kb inversion clade</taxon>
        <taxon>NPAAA clade</taxon>
        <taxon>Hologalegina</taxon>
        <taxon>IRL clade</taxon>
        <taxon>Fabeae</taxon>
        <taxon>Lathyrus</taxon>
    </lineage>
</organism>
<evidence type="ECO:0000259" key="10">
    <source>
        <dbReference type="PROSITE" id="PS50884"/>
    </source>
</evidence>
<evidence type="ECO:0000313" key="12">
    <source>
        <dbReference type="Proteomes" id="UP001058974"/>
    </source>
</evidence>
<evidence type="ECO:0000256" key="5">
    <source>
        <dbReference type="ARBA" id="ARBA00023125"/>
    </source>
</evidence>
<keyword evidence="5 8" id="KW-0238">DNA-binding</keyword>
<evidence type="ECO:0000313" key="11">
    <source>
        <dbReference type="EMBL" id="KAI5437414.1"/>
    </source>
</evidence>
<feature type="compositionally biased region" description="Basic and acidic residues" evidence="9">
    <location>
        <begin position="37"/>
        <end position="51"/>
    </location>
</feature>
<keyword evidence="3" id="KW-0862">Zinc</keyword>
<keyword evidence="12" id="KW-1185">Reference proteome</keyword>
<evidence type="ECO:0000256" key="7">
    <source>
        <dbReference type="ARBA" id="ARBA00023242"/>
    </source>
</evidence>
<dbReference type="InterPro" id="IPR045174">
    <property type="entry name" value="Dof"/>
</dbReference>
<dbReference type="GO" id="GO:0008270">
    <property type="term" value="F:zinc ion binding"/>
    <property type="evidence" value="ECO:0007669"/>
    <property type="project" value="UniProtKB-KW"/>
</dbReference>
<reference evidence="11 12" key="1">
    <citation type="journal article" date="2022" name="Nat. Genet.">
        <title>Improved pea reference genome and pan-genome highlight genomic features and evolutionary characteristics.</title>
        <authorList>
            <person name="Yang T."/>
            <person name="Liu R."/>
            <person name="Luo Y."/>
            <person name="Hu S."/>
            <person name="Wang D."/>
            <person name="Wang C."/>
            <person name="Pandey M.K."/>
            <person name="Ge S."/>
            <person name="Xu Q."/>
            <person name="Li N."/>
            <person name="Li G."/>
            <person name="Huang Y."/>
            <person name="Saxena R.K."/>
            <person name="Ji Y."/>
            <person name="Li M."/>
            <person name="Yan X."/>
            <person name="He Y."/>
            <person name="Liu Y."/>
            <person name="Wang X."/>
            <person name="Xiang C."/>
            <person name="Varshney R.K."/>
            <person name="Ding H."/>
            <person name="Gao S."/>
            <person name="Zong X."/>
        </authorList>
    </citation>
    <scope>NUCLEOTIDE SEQUENCE [LARGE SCALE GENOMIC DNA]</scope>
    <source>
        <strain evidence="11 12">cv. Zhongwan 6</strain>
    </source>
</reference>
<dbReference type="PANTHER" id="PTHR31089">
    <property type="entry name" value="CYCLIC DOF FACTOR 2"/>
    <property type="match status" value="1"/>
</dbReference>
<comment type="subcellular location">
    <subcellularLocation>
        <location evidence="8">Nucleus</location>
    </subcellularLocation>
</comment>
<feature type="domain" description="Dof-type" evidence="10">
    <location>
        <begin position="57"/>
        <end position="111"/>
    </location>
</feature>
<keyword evidence="7 8" id="KW-0539">Nucleus</keyword>
<dbReference type="Pfam" id="PF02701">
    <property type="entry name" value="Zn_ribbon_Dof"/>
    <property type="match status" value="1"/>
</dbReference>
<gene>
    <name evidence="11" type="ORF">KIW84_023505</name>
</gene>
<dbReference type="GO" id="GO:0003700">
    <property type="term" value="F:DNA-binding transcription factor activity"/>
    <property type="evidence" value="ECO:0007669"/>
    <property type="project" value="InterPro"/>
</dbReference>
<evidence type="ECO:0000256" key="4">
    <source>
        <dbReference type="ARBA" id="ARBA00023015"/>
    </source>
</evidence>
<proteinExistence type="predicted"/>
<accession>A0A9D4YE02</accession>
<sequence>MSEMINVSTIKLFGRTIFLTHNTDVFTNDSSQQNSTKLDDQIDMSQDKSPNKPDITVPCPRCKSMDTKFRYYNNFKAKQPRHFCRNCQRYWTSGGTARKMLVGAGRRKNKFTNFPLDVLHYSQMSNVLTFGSNSSDISSTSPDKNLNVGSYDETFDNSYQSFPPQFSWKPAMCYPNKSYYGGFSQPLLNVQSVPTQSCGPSKPTLGKHSRDGDMIIYSNSEKEKLRLNRNNKESNDTNKELVPQFLRFIDPNDVAMSSICSTIGIENGREIFKGFGSYYDDKNRVVEASSSVLKINPAALPRVLRRFPSTSVRSTLLLRVSSFYQSKEFR</sequence>
<evidence type="ECO:0000256" key="8">
    <source>
        <dbReference type="PROSITE-ProRule" id="PRU00071"/>
    </source>
</evidence>
<evidence type="ECO:0000256" key="1">
    <source>
        <dbReference type="ARBA" id="ARBA00022723"/>
    </source>
</evidence>
<evidence type="ECO:0000256" key="3">
    <source>
        <dbReference type="ARBA" id="ARBA00022833"/>
    </source>
</evidence>
<name>A0A9D4YE02_PEA</name>
<dbReference type="GO" id="GO:0003677">
    <property type="term" value="F:DNA binding"/>
    <property type="evidence" value="ECO:0007669"/>
    <property type="project" value="UniProtKB-UniRule"/>
</dbReference>
<evidence type="ECO:0000256" key="9">
    <source>
        <dbReference type="SAM" id="MobiDB-lite"/>
    </source>
</evidence>
<dbReference type="Gramene" id="Psat02G0350500-T1">
    <property type="protein sequence ID" value="KAI5437414.1"/>
    <property type="gene ID" value="KIW84_023505"/>
</dbReference>
<dbReference type="AlphaFoldDB" id="A0A9D4YE02"/>
<comment type="caution">
    <text evidence="11">The sequence shown here is derived from an EMBL/GenBank/DDBJ whole genome shotgun (WGS) entry which is preliminary data.</text>
</comment>
<evidence type="ECO:0000256" key="6">
    <source>
        <dbReference type="ARBA" id="ARBA00023163"/>
    </source>
</evidence>
<keyword evidence="4" id="KW-0805">Transcription regulation</keyword>
<keyword evidence="1" id="KW-0479">Metal-binding</keyword>
<dbReference type="Proteomes" id="UP001058974">
    <property type="component" value="Chromosome 2"/>
</dbReference>
<keyword evidence="2 8" id="KW-0863">Zinc-finger</keyword>
<dbReference type="EMBL" id="JAMSHJ010000002">
    <property type="protein sequence ID" value="KAI5437414.1"/>
    <property type="molecule type" value="Genomic_DNA"/>
</dbReference>
<dbReference type="PANTHER" id="PTHR31089:SF78">
    <property type="entry name" value="CYCLIC DOF FACTOR 5"/>
    <property type="match status" value="1"/>
</dbReference>
<feature type="region of interest" description="Disordered" evidence="9">
    <location>
        <begin position="29"/>
        <end position="54"/>
    </location>
</feature>